<gene>
    <name evidence="1" type="ORF">L1987_18228</name>
</gene>
<accession>A0ACB9IZ61</accession>
<comment type="caution">
    <text evidence="1">The sequence shown here is derived from an EMBL/GenBank/DDBJ whole genome shotgun (WGS) entry which is preliminary data.</text>
</comment>
<evidence type="ECO:0000313" key="1">
    <source>
        <dbReference type="EMBL" id="KAI3813503.1"/>
    </source>
</evidence>
<reference evidence="2" key="1">
    <citation type="journal article" date="2022" name="Mol. Ecol. Resour.">
        <title>The genomes of chicory, endive, great burdock and yacon provide insights into Asteraceae palaeo-polyploidization history and plant inulin production.</title>
        <authorList>
            <person name="Fan W."/>
            <person name="Wang S."/>
            <person name="Wang H."/>
            <person name="Wang A."/>
            <person name="Jiang F."/>
            <person name="Liu H."/>
            <person name="Zhao H."/>
            <person name="Xu D."/>
            <person name="Zhang Y."/>
        </authorList>
    </citation>
    <scope>NUCLEOTIDE SEQUENCE [LARGE SCALE GENOMIC DNA]</scope>
    <source>
        <strain evidence="2">cv. Yunnan</strain>
    </source>
</reference>
<sequence>MAPEYGLRGYLSPKADVFSFGIVALEIVSGKSNNKSTPEVEYFYIPDWAYRLNQTGKILELVDPDIGSKYSKEEVLNVINVALL</sequence>
<evidence type="ECO:0000313" key="2">
    <source>
        <dbReference type="Proteomes" id="UP001056120"/>
    </source>
</evidence>
<keyword evidence="2" id="KW-1185">Reference proteome</keyword>
<dbReference type="Proteomes" id="UP001056120">
    <property type="component" value="Linkage Group LG06"/>
</dbReference>
<reference evidence="1 2" key="2">
    <citation type="journal article" date="2022" name="Mol. Ecol. Resour.">
        <title>The genomes of chicory, endive, great burdock and yacon provide insights into Asteraceae paleo-polyploidization history and plant inulin production.</title>
        <authorList>
            <person name="Fan W."/>
            <person name="Wang S."/>
            <person name="Wang H."/>
            <person name="Wang A."/>
            <person name="Jiang F."/>
            <person name="Liu H."/>
            <person name="Zhao H."/>
            <person name="Xu D."/>
            <person name="Zhang Y."/>
        </authorList>
    </citation>
    <scope>NUCLEOTIDE SEQUENCE [LARGE SCALE GENOMIC DNA]</scope>
    <source>
        <strain evidence="2">cv. Yunnan</strain>
        <tissue evidence="1">Leaves</tissue>
    </source>
</reference>
<dbReference type="EMBL" id="CM042023">
    <property type="protein sequence ID" value="KAI3813503.1"/>
    <property type="molecule type" value="Genomic_DNA"/>
</dbReference>
<name>A0ACB9IZ61_9ASTR</name>
<protein>
    <submittedName>
        <fullName evidence="1">Uncharacterized protein</fullName>
    </submittedName>
</protein>
<organism evidence="1 2">
    <name type="scientific">Smallanthus sonchifolius</name>
    <dbReference type="NCBI Taxonomy" id="185202"/>
    <lineage>
        <taxon>Eukaryota</taxon>
        <taxon>Viridiplantae</taxon>
        <taxon>Streptophyta</taxon>
        <taxon>Embryophyta</taxon>
        <taxon>Tracheophyta</taxon>
        <taxon>Spermatophyta</taxon>
        <taxon>Magnoliopsida</taxon>
        <taxon>eudicotyledons</taxon>
        <taxon>Gunneridae</taxon>
        <taxon>Pentapetalae</taxon>
        <taxon>asterids</taxon>
        <taxon>campanulids</taxon>
        <taxon>Asterales</taxon>
        <taxon>Asteraceae</taxon>
        <taxon>Asteroideae</taxon>
        <taxon>Heliantheae alliance</taxon>
        <taxon>Millerieae</taxon>
        <taxon>Smallanthus</taxon>
    </lineage>
</organism>
<proteinExistence type="predicted"/>